<keyword evidence="3 10" id="KW-0132">Cell division</keyword>
<reference evidence="15" key="2">
    <citation type="journal article" date="2021" name="PeerJ">
        <title>Extensive microbial diversity within the chicken gut microbiome revealed by metagenomics and culture.</title>
        <authorList>
            <person name="Gilroy R."/>
            <person name="Ravi A."/>
            <person name="Getino M."/>
            <person name="Pursley I."/>
            <person name="Horton D.L."/>
            <person name="Alikhan N.F."/>
            <person name="Baker D."/>
            <person name="Gharbi K."/>
            <person name="Hall N."/>
            <person name="Watson M."/>
            <person name="Adriaenssens E.M."/>
            <person name="Foster-Nyarko E."/>
            <person name="Jarju S."/>
            <person name="Secka A."/>
            <person name="Antonio M."/>
            <person name="Oren A."/>
            <person name="Chaudhuri R.R."/>
            <person name="La Ragione R."/>
            <person name="Hildebrand F."/>
            <person name="Pallen M.J."/>
        </authorList>
    </citation>
    <scope>NUCLEOTIDE SEQUENCE</scope>
    <source>
        <strain evidence="15">ChiSjej1B19-7085</strain>
    </source>
</reference>
<dbReference type="InterPro" id="IPR035911">
    <property type="entry name" value="MurE/MurF_N"/>
</dbReference>
<protein>
    <recommendedName>
        <fullName evidence="10 11">UDP-N-acetylmuramoyl-tripeptide--D-alanyl-D-alanine ligase</fullName>
        <ecNumber evidence="10 11">6.3.2.10</ecNumber>
    </recommendedName>
    <alternativeName>
        <fullName evidence="10">D-alanyl-D-alanine-adding enzyme</fullName>
    </alternativeName>
</protein>
<comment type="function">
    <text evidence="10 11">Involved in cell wall formation. Catalyzes the final step in the synthesis of UDP-N-acetylmuramoyl-pentapeptide, the precursor of murein.</text>
</comment>
<evidence type="ECO:0000256" key="3">
    <source>
        <dbReference type="ARBA" id="ARBA00022618"/>
    </source>
</evidence>
<comment type="pathway">
    <text evidence="10 11">Cell wall biogenesis; peptidoglycan biosynthesis.</text>
</comment>
<comment type="caution">
    <text evidence="15">The sequence shown here is derived from an EMBL/GenBank/DDBJ whole genome shotgun (WGS) entry which is preliminary data.</text>
</comment>
<evidence type="ECO:0000256" key="9">
    <source>
        <dbReference type="ARBA" id="ARBA00023316"/>
    </source>
</evidence>
<dbReference type="Pfam" id="PF08245">
    <property type="entry name" value="Mur_ligase_M"/>
    <property type="match status" value="1"/>
</dbReference>
<evidence type="ECO:0000256" key="11">
    <source>
        <dbReference type="RuleBase" id="RU004136"/>
    </source>
</evidence>
<dbReference type="GO" id="GO:0009252">
    <property type="term" value="P:peptidoglycan biosynthetic process"/>
    <property type="evidence" value="ECO:0007669"/>
    <property type="project" value="UniProtKB-UniRule"/>
</dbReference>
<dbReference type="Pfam" id="PF01225">
    <property type="entry name" value="Mur_ligase"/>
    <property type="match status" value="1"/>
</dbReference>
<evidence type="ECO:0000256" key="6">
    <source>
        <dbReference type="ARBA" id="ARBA00022960"/>
    </source>
</evidence>
<dbReference type="Gene3D" id="3.40.1390.10">
    <property type="entry name" value="MurE/MurF, N-terminal domain"/>
    <property type="match status" value="1"/>
</dbReference>
<evidence type="ECO:0000256" key="1">
    <source>
        <dbReference type="ARBA" id="ARBA00022490"/>
    </source>
</evidence>
<evidence type="ECO:0000256" key="7">
    <source>
        <dbReference type="ARBA" id="ARBA00022984"/>
    </source>
</evidence>
<dbReference type="Gene3D" id="3.90.190.20">
    <property type="entry name" value="Mur ligase, C-terminal domain"/>
    <property type="match status" value="1"/>
</dbReference>
<dbReference type="SUPFAM" id="SSF63418">
    <property type="entry name" value="MurE/MurF N-terminal domain"/>
    <property type="match status" value="1"/>
</dbReference>
<dbReference type="Pfam" id="PF02875">
    <property type="entry name" value="Mur_ligase_C"/>
    <property type="match status" value="1"/>
</dbReference>
<feature type="domain" description="Mur ligase N-terminal catalytic" evidence="12">
    <location>
        <begin position="27"/>
        <end position="98"/>
    </location>
</feature>
<dbReference type="NCBIfam" id="TIGR01143">
    <property type="entry name" value="murF"/>
    <property type="match status" value="1"/>
</dbReference>
<gene>
    <name evidence="10" type="primary">murF</name>
    <name evidence="15" type="ORF">IAA54_11895</name>
</gene>
<name>A0A9D1DSX6_9FIRM</name>
<feature type="binding site" evidence="10">
    <location>
        <begin position="110"/>
        <end position="116"/>
    </location>
    <ligand>
        <name>ATP</name>
        <dbReference type="ChEBI" id="CHEBI:30616"/>
    </ligand>
</feature>
<evidence type="ECO:0000256" key="4">
    <source>
        <dbReference type="ARBA" id="ARBA00022741"/>
    </source>
</evidence>
<dbReference type="GO" id="GO:0047480">
    <property type="term" value="F:UDP-N-acetylmuramoyl-tripeptide-D-alanyl-D-alanine ligase activity"/>
    <property type="evidence" value="ECO:0007669"/>
    <property type="project" value="UniProtKB-UniRule"/>
</dbReference>
<evidence type="ECO:0000256" key="10">
    <source>
        <dbReference type="HAMAP-Rule" id="MF_02019"/>
    </source>
</evidence>
<dbReference type="SUPFAM" id="SSF53623">
    <property type="entry name" value="MurD-like peptide ligases, catalytic domain"/>
    <property type="match status" value="1"/>
</dbReference>
<keyword evidence="9 10" id="KW-0961">Cell wall biogenesis/degradation</keyword>
<dbReference type="InterPro" id="IPR036615">
    <property type="entry name" value="Mur_ligase_C_dom_sf"/>
</dbReference>
<feature type="domain" description="Mur ligase C-terminal" evidence="13">
    <location>
        <begin position="319"/>
        <end position="443"/>
    </location>
</feature>
<evidence type="ECO:0000256" key="2">
    <source>
        <dbReference type="ARBA" id="ARBA00022598"/>
    </source>
</evidence>
<evidence type="ECO:0000259" key="12">
    <source>
        <dbReference type="Pfam" id="PF01225"/>
    </source>
</evidence>
<dbReference type="GO" id="GO:0005524">
    <property type="term" value="F:ATP binding"/>
    <property type="evidence" value="ECO:0007669"/>
    <property type="project" value="UniProtKB-UniRule"/>
</dbReference>
<dbReference type="EMBL" id="DVHF01000153">
    <property type="protein sequence ID" value="HIR58352.1"/>
    <property type="molecule type" value="Genomic_DNA"/>
</dbReference>
<dbReference type="PANTHER" id="PTHR43024">
    <property type="entry name" value="UDP-N-ACETYLMURAMOYL-TRIPEPTIDE--D-ALANYL-D-ALANINE LIGASE"/>
    <property type="match status" value="1"/>
</dbReference>
<evidence type="ECO:0000256" key="8">
    <source>
        <dbReference type="ARBA" id="ARBA00023306"/>
    </source>
</evidence>
<comment type="subcellular location">
    <subcellularLocation>
        <location evidence="10 11">Cytoplasm</location>
    </subcellularLocation>
</comment>
<reference evidence="15" key="1">
    <citation type="submission" date="2020-10" db="EMBL/GenBank/DDBJ databases">
        <authorList>
            <person name="Gilroy R."/>
        </authorList>
    </citation>
    <scope>NUCLEOTIDE SEQUENCE</scope>
    <source>
        <strain evidence="15">ChiSjej1B19-7085</strain>
    </source>
</reference>
<keyword evidence="1 10" id="KW-0963">Cytoplasm</keyword>
<dbReference type="Gene3D" id="3.40.1190.10">
    <property type="entry name" value="Mur-like, catalytic domain"/>
    <property type="match status" value="1"/>
</dbReference>
<keyword evidence="5 10" id="KW-0067">ATP-binding</keyword>
<dbReference type="EC" id="6.3.2.10" evidence="10 11"/>
<dbReference type="InterPro" id="IPR004101">
    <property type="entry name" value="Mur_ligase_C"/>
</dbReference>
<dbReference type="InterPro" id="IPR051046">
    <property type="entry name" value="MurCDEF_CellWall_CoF430Synth"/>
</dbReference>
<organism evidence="15 16">
    <name type="scientific">Candidatus Gallacutalibacter pullicola</name>
    <dbReference type="NCBI Taxonomy" id="2840830"/>
    <lineage>
        <taxon>Bacteria</taxon>
        <taxon>Bacillati</taxon>
        <taxon>Bacillota</taxon>
        <taxon>Clostridia</taxon>
        <taxon>Eubacteriales</taxon>
        <taxon>Candidatus Gallacutalibacter</taxon>
    </lineage>
</organism>
<dbReference type="GO" id="GO:0051301">
    <property type="term" value="P:cell division"/>
    <property type="evidence" value="ECO:0007669"/>
    <property type="project" value="UniProtKB-KW"/>
</dbReference>
<evidence type="ECO:0000313" key="16">
    <source>
        <dbReference type="Proteomes" id="UP000886785"/>
    </source>
</evidence>
<keyword evidence="2 10" id="KW-0436">Ligase</keyword>
<dbReference type="GO" id="GO:0071555">
    <property type="term" value="P:cell wall organization"/>
    <property type="evidence" value="ECO:0007669"/>
    <property type="project" value="UniProtKB-KW"/>
</dbReference>
<keyword evidence="6 10" id="KW-0133">Cell shape</keyword>
<accession>A0A9D1DSX6</accession>
<keyword evidence="7 10" id="KW-0573">Peptidoglycan synthesis</keyword>
<dbReference type="SUPFAM" id="SSF53244">
    <property type="entry name" value="MurD-like peptide ligases, peptide-binding domain"/>
    <property type="match status" value="1"/>
</dbReference>
<evidence type="ECO:0000313" key="15">
    <source>
        <dbReference type="EMBL" id="HIR58352.1"/>
    </source>
</evidence>
<dbReference type="InterPro" id="IPR005863">
    <property type="entry name" value="UDP-N-AcMur_synth"/>
</dbReference>
<dbReference type="InterPro" id="IPR013221">
    <property type="entry name" value="Mur_ligase_cen"/>
</dbReference>
<dbReference type="InterPro" id="IPR000713">
    <property type="entry name" value="Mur_ligase_N"/>
</dbReference>
<sequence length="459" mass="49132">MKMTAKQIADLCGGRLLCGAPETEVCSVTTDSRSLGDRALFVPIKGERVDGHAFLEQVLENGAAAVLTQEHETASDEKPWIAVPDTREALQKLAAAYRAEFSIPVVGITGSVGKTTTKEMVALALSAGFSSVLKTAGNLNSQIGLPLMVLRLSEEYNAAVLEMGMSEFGEMERLAAIAAPQYAVMTNIGISHIENLKTQENIRSEKLHITDRFTPSSILFLNGDDPLLSELSGKLPFRTVSFGLGENCDYSAREIHTDGESTIFLLRVPDGETLQLRLPCLGDHNVRNALAAVAVADALGVDRKAAAKALETYRPPAMRQQIRRADGLTVLDDSYNASPDSVRSSLNVLASLPCEGKRGAVLADMLELGDLSEQAHYDTGREAAKSGIQFLVTVGHRAEAIARGALAENPSLDCRVCQSNEEAVRELKALLGRGDAVLVKGSRGMKTDEIVTALLGSKT</sequence>
<dbReference type="PANTHER" id="PTHR43024:SF1">
    <property type="entry name" value="UDP-N-ACETYLMURAMOYL-TRIPEPTIDE--D-ALANYL-D-ALANINE LIGASE"/>
    <property type="match status" value="1"/>
</dbReference>
<evidence type="ECO:0000259" key="13">
    <source>
        <dbReference type="Pfam" id="PF02875"/>
    </source>
</evidence>
<dbReference type="AlphaFoldDB" id="A0A9D1DSX6"/>
<feature type="domain" description="Mur ligase central" evidence="14">
    <location>
        <begin position="108"/>
        <end position="296"/>
    </location>
</feature>
<keyword evidence="8 10" id="KW-0131">Cell cycle</keyword>
<evidence type="ECO:0000259" key="14">
    <source>
        <dbReference type="Pfam" id="PF08245"/>
    </source>
</evidence>
<dbReference type="GO" id="GO:0008360">
    <property type="term" value="P:regulation of cell shape"/>
    <property type="evidence" value="ECO:0007669"/>
    <property type="project" value="UniProtKB-KW"/>
</dbReference>
<dbReference type="GO" id="GO:0005737">
    <property type="term" value="C:cytoplasm"/>
    <property type="evidence" value="ECO:0007669"/>
    <property type="project" value="UniProtKB-SubCell"/>
</dbReference>
<evidence type="ECO:0000256" key="5">
    <source>
        <dbReference type="ARBA" id="ARBA00022840"/>
    </source>
</evidence>
<dbReference type="InterPro" id="IPR036565">
    <property type="entry name" value="Mur-like_cat_sf"/>
</dbReference>
<proteinExistence type="inferred from homology"/>
<dbReference type="Proteomes" id="UP000886785">
    <property type="component" value="Unassembled WGS sequence"/>
</dbReference>
<comment type="catalytic activity">
    <reaction evidence="10 11">
        <text>D-alanyl-D-alanine + UDP-N-acetyl-alpha-D-muramoyl-L-alanyl-gamma-D-glutamyl-meso-2,6-diaminopimelate + ATP = UDP-N-acetyl-alpha-D-muramoyl-L-alanyl-gamma-D-glutamyl-meso-2,6-diaminopimeloyl-D-alanyl-D-alanine + ADP + phosphate + H(+)</text>
        <dbReference type="Rhea" id="RHEA:28374"/>
        <dbReference type="ChEBI" id="CHEBI:15378"/>
        <dbReference type="ChEBI" id="CHEBI:30616"/>
        <dbReference type="ChEBI" id="CHEBI:43474"/>
        <dbReference type="ChEBI" id="CHEBI:57822"/>
        <dbReference type="ChEBI" id="CHEBI:61386"/>
        <dbReference type="ChEBI" id="CHEBI:83905"/>
        <dbReference type="ChEBI" id="CHEBI:456216"/>
        <dbReference type="EC" id="6.3.2.10"/>
    </reaction>
</comment>
<comment type="similarity">
    <text evidence="10">Belongs to the MurCDEF family. MurF subfamily.</text>
</comment>
<keyword evidence="4 10" id="KW-0547">Nucleotide-binding</keyword>
<dbReference type="HAMAP" id="MF_02019">
    <property type="entry name" value="MurF"/>
    <property type="match status" value="1"/>
</dbReference>